<dbReference type="PANTHER" id="PTHR43735">
    <property type="entry name" value="APOPTOSIS-INDUCING FACTOR 1"/>
    <property type="match status" value="1"/>
</dbReference>
<dbReference type="Gene3D" id="3.50.50.100">
    <property type="match status" value="1"/>
</dbReference>
<evidence type="ECO:0000256" key="1">
    <source>
        <dbReference type="ARBA" id="ARBA00006442"/>
    </source>
</evidence>
<keyword evidence="2" id="KW-0285">Flavoprotein</keyword>
<dbReference type="PRINTS" id="PR00411">
    <property type="entry name" value="PNDRDTASEI"/>
</dbReference>
<organism evidence="6 7">
    <name type="scientific">Lipomyces starkeyi NRRL Y-11557</name>
    <dbReference type="NCBI Taxonomy" id="675824"/>
    <lineage>
        <taxon>Eukaryota</taxon>
        <taxon>Fungi</taxon>
        <taxon>Dikarya</taxon>
        <taxon>Ascomycota</taxon>
        <taxon>Saccharomycotina</taxon>
        <taxon>Lipomycetes</taxon>
        <taxon>Lipomycetales</taxon>
        <taxon>Lipomycetaceae</taxon>
        <taxon>Lipomyces</taxon>
    </lineage>
</organism>
<proteinExistence type="inferred from homology"/>
<dbReference type="OrthoDB" id="202203at2759"/>
<evidence type="ECO:0000313" key="6">
    <source>
        <dbReference type="EMBL" id="ODQ75652.1"/>
    </source>
</evidence>
<dbReference type="SUPFAM" id="SSF51905">
    <property type="entry name" value="FAD/NAD(P)-binding domain"/>
    <property type="match status" value="2"/>
</dbReference>
<dbReference type="EMBL" id="KV454290">
    <property type="protein sequence ID" value="ODQ75652.1"/>
    <property type="molecule type" value="Genomic_DNA"/>
</dbReference>
<reference evidence="6 7" key="1">
    <citation type="journal article" date="2016" name="Proc. Natl. Acad. Sci. U.S.A.">
        <title>Comparative genomics of biotechnologically important yeasts.</title>
        <authorList>
            <person name="Riley R."/>
            <person name="Haridas S."/>
            <person name="Wolfe K.H."/>
            <person name="Lopes M.R."/>
            <person name="Hittinger C.T."/>
            <person name="Goeker M."/>
            <person name="Salamov A.A."/>
            <person name="Wisecaver J.H."/>
            <person name="Long T.M."/>
            <person name="Calvey C.H."/>
            <person name="Aerts A.L."/>
            <person name="Barry K.W."/>
            <person name="Choi C."/>
            <person name="Clum A."/>
            <person name="Coughlan A.Y."/>
            <person name="Deshpande S."/>
            <person name="Douglass A.P."/>
            <person name="Hanson S.J."/>
            <person name="Klenk H.-P."/>
            <person name="LaButti K.M."/>
            <person name="Lapidus A."/>
            <person name="Lindquist E.A."/>
            <person name="Lipzen A.M."/>
            <person name="Meier-Kolthoff J.P."/>
            <person name="Ohm R.A."/>
            <person name="Otillar R.P."/>
            <person name="Pangilinan J.L."/>
            <person name="Peng Y."/>
            <person name="Rokas A."/>
            <person name="Rosa C.A."/>
            <person name="Scheuner C."/>
            <person name="Sibirny A.A."/>
            <person name="Slot J.C."/>
            <person name="Stielow J.B."/>
            <person name="Sun H."/>
            <person name="Kurtzman C.P."/>
            <person name="Blackwell M."/>
            <person name="Grigoriev I.V."/>
            <person name="Jeffries T.W."/>
        </authorList>
    </citation>
    <scope>NUCLEOTIDE SEQUENCE [LARGE SCALE GENOMIC DNA]</scope>
    <source>
        <strain evidence="6 7">NRRL Y-11557</strain>
    </source>
</reference>
<dbReference type="PRINTS" id="PR00368">
    <property type="entry name" value="FADPNR"/>
</dbReference>
<keyword evidence="3" id="KW-0274">FAD</keyword>
<evidence type="ECO:0000313" key="7">
    <source>
        <dbReference type="Proteomes" id="UP000094385"/>
    </source>
</evidence>
<evidence type="ECO:0000259" key="5">
    <source>
        <dbReference type="Pfam" id="PF07992"/>
    </source>
</evidence>
<dbReference type="PANTHER" id="PTHR43735:SF3">
    <property type="entry name" value="FERROPTOSIS SUPPRESSOR PROTEIN 1"/>
    <property type="match status" value="1"/>
</dbReference>
<name>A0A1E3QEY4_LIPST</name>
<protein>
    <recommendedName>
        <fullName evidence="5">FAD/NAD(P)-binding domain-containing protein</fullName>
    </recommendedName>
</protein>
<dbReference type="AlphaFoldDB" id="A0A1E3QEY4"/>
<dbReference type="InterPro" id="IPR023753">
    <property type="entry name" value="FAD/NAD-binding_dom"/>
</dbReference>
<dbReference type="Pfam" id="PF07992">
    <property type="entry name" value="Pyr_redox_2"/>
    <property type="match status" value="1"/>
</dbReference>
<dbReference type="GO" id="GO:0004174">
    <property type="term" value="F:electron-transferring-flavoprotein dehydrogenase activity"/>
    <property type="evidence" value="ECO:0007669"/>
    <property type="project" value="TreeGrafter"/>
</dbReference>
<gene>
    <name evidence="6" type="ORF">LIPSTDRAFT_68269</name>
</gene>
<sequence>MPSPKEVVILGGGVFGTHLANKLASTLPRNASPIHITLINARDHFVYLPVNLRNSVQDISSTYIKPLDPLFARNPSVGKVKVGEAVSVDAERKVVVLRSGEEVSYDILVLALGSSWSDPNLMPTKYEEVLDYFAKQRAAIKKAKNITIIGGGAVGVEFAGEIADLYPPSSGKHVTLVHSEDLPLSKLYRDKFRSRVKDMLEKLGVEVVLYAKGTNNEDGTVTITPRDGKEPYTLRSDLVYSALTPTPNTRILPDEWKDEKGYIRVTPTFQLESDSSVMAIGDLTNVKEVKQAAKSPGAIAVAAPNIVSLAKGQEPLKRYAGALEMIALAMGKKTGTGIGQMPCFGQVIFPSWFIVKVKCGDLLAGRMTKVLGLK</sequence>
<accession>A0A1E3QEY4</accession>
<feature type="domain" description="FAD/NAD(P)-binding" evidence="5">
    <location>
        <begin position="6"/>
        <end position="292"/>
    </location>
</feature>
<keyword evidence="4" id="KW-0560">Oxidoreductase</keyword>
<dbReference type="Proteomes" id="UP000094385">
    <property type="component" value="Unassembled WGS sequence"/>
</dbReference>
<evidence type="ECO:0000256" key="2">
    <source>
        <dbReference type="ARBA" id="ARBA00022630"/>
    </source>
</evidence>
<evidence type="ECO:0000256" key="4">
    <source>
        <dbReference type="ARBA" id="ARBA00023002"/>
    </source>
</evidence>
<dbReference type="GO" id="GO:0005737">
    <property type="term" value="C:cytoplasm"/>
    <property type="evidence" value="ECO:0007669"/>
    <property type="project" value="TreeGrafter"/>
</dbReference>
<evidence type="ECO:0000256" key="3">
    <source>
        <dbReference type="ARBA" id="ARBA00022827"/>
    </source>
</evidence>
<dbReference type="GO" id="GO:0050660">
    <property type="term" value="F:flavin adenine dinucleotide binding"/>
    <property type="evidence" value="ECO:0007669"/>
    <property type="project" value="TreeGrafter"/>
</dbReference>
<dbReference type="STRING" id="675824.A0A1E3QEY4"/>
<comment type="similarity">
    <text evidence="1">Belongs to the FAD-dependent oxidoreductase family.</text>
</comment>
<keyword evidence="7" id="KW-1185">Reference proteome</keyword>
<dbReference type="InterPro" id="IPR036188">
    <property type="entry name" value="FAD/NAD-bd_sf"/>
</dbReference>